<protein>
    <recommendedName>
        <fullName evidence="1">Cytochrome C Planctomycete-type domain-containing protein</fullName>
    </recommendedName>
</protein>
<dbReference type="EMBL" id="UINC01017554">
    <property type="protein sequence ID" value="SVA72914.1"/>
    <property type="molecule type" value="Genomic_DNA"/>
</dbReference>
<evidence type="ECO:0000313" key="2">
    <source>
        <dbReference type="EMBL" id="SVA72914.1"/>
    </source>
</evidence>
<dbReference type="GO" id="GO:0009055">
    <property type="term" value="F:electron transfer activity"/>
    <property type="evidence" value="ECO:0007669"/>
    <property type="project" value="InterPro"/>
</dbReference>
<dbReference type="InterPro" id="IPR036909">
    <property type="entry name" value="Cyt_c-like_dom_sf"/>
</dbReference>
<evidence type="ECO:0000259" key="1">
    <source>
        <dbReference type="Pfam" id="PF07635"/>
    </source>
</evidence>
<name>A0A381Y7B5_9ZZZZ</name>
<feature type="domain" description="Cytochrome C Planctomycete-type" evidence="1">
    <location>
        <begin position="30"/>
        <end position="77"/>
    </location>
</feature>
<dbReference type="AlphaFoldDB" id="A0A381Y7B5"/>
<dbReference type="Pfam" id="PF07635">
    <property type="entry name" value="PSCyt1"/>
    <property type="match status" value="1"/>
</dbReference>
<gene>
    <name evidence="2" type="ORF">METZ01_LOCUS125768</name>
</gene>
<organism evidence="2">
    <name type="scientific">marine metagenome</name>
    <dbReference type="NCBI Taxonomy" id="408172"/>
    <lineage>
        <taxon>unclassified sequences</taxon>
        <taxon>metagenomes</taxon>
        <taxon>ecological metagenomes</taxon>
    </lineage>
</organism>
<accession>A0A381Y7B5</accession>
<sequence>MMRFSSILLLAAGSIGSAAEPFEAFLTKHCLSCHGPKKAKGDLRLDQLSRDFKTGLDGQIWAEVVEKINAGEMPPEDEPRPTTDEIGVVITGLDQRIRQGRAARMAARPAVA</sequence>
<dbReference type="InterPro" id="IPR011429">
    <property type="entry name" value="Cyt_c_Planctomycete-type"/>
</dbReference>
<dbReference type="SUPFAM" id="SSF46626">
    <property type="entry name" value="Cytochrome c"/>
    <property type="match status" value="1"/>
</dbReference>
<feature type="non-terminal residue" evidence="2">
    <location>
        <position position="112"/>
    </location>
</feature>
<proteinExistence type="predicted"/>
<reference evidence="2" key="1">
    <citation type="submission" date="2018-05" db="EMBL/GenBank/DDBJ databases">
        <authorList>
            <person name="Lanie J.A."/>
            <person name="Ng W.-L."/>
            <person name="Kazmierczak K.M."/>
            <person name="Andrzejewski T.M."/>
            <person name="Davidsen T.M."/>
            <person name="Wayne K.J."/>
            <person name="Tettelin H."/>
            <person name="Glass J.I."/>
            <person name="Rusch D."/>
            <person name="Podicherti R."/>
            <person name="Tsui H.-C.T."/>
            <person name="Winkler M.E."/>
        </authorList>
    </citation>
    <scope>NUCLEOTIDE SEQUENCE</scope>
</reference>
<dbReference type="GO" id="GO:0020037">
    <property type="term" value="F:heme binding"/>
    <property type="evidence" value="ECO:0007669"/>
    <property type="project" value="InterPro"/>
</dbReference>